<sequence length="309" mass="35475">MGSSESKEMFIPPSNPSSKTKNKYLQAIENQAEALALIDSKGNYEGFNKLYIELFGFDSLEIATITLRNLLTLSKEEQPQNQEVSLQAIKLKIGKALSEGENHYQWIYQTMSDKDLEVFVWINPIRLKDSLYLQVLIRPKGTESTVSNIDESLIDVQVSAREIGDFCLQEAVRITNSEIGHLSFINKKQDLLQTYGFSKNVMEQCNTLKKQLVFNLPNTGLWGESVRQRKPVITNDYSKPNPYKKGVPNGHVPISRYMCVPVFRNEDKKRVVLTVGVANKKDPYTMEDAQNIEDLMYKMWQIFQKKYNL</sequence>
<organism evidence="3 4">
    <name type="scientific">Anaeramoeba ignava</name>
    <name type="common">Anaerobic marine amoeba</name>
    <dbReference type="NCBI Taxonomy" id="1746090"/>
    <lineage>
        <taxon>Eukaryota</taxon>
        <taxon>Metamonada</taxon>
        <taxon>Anaeramoebidae</taxon>
        <taxon>Anaeramoeba</taxon>
    </lineage>
</organism>
<evidence type="ECO:0000256" key="1">
    <source>
        <dbReference type="SAM" id="MobiDB-lite"/>
    </source>
</evidence>
<dbReference type="Gene3D" id="3.30.450.20">
    <property type="entry name" value="PAS domain"/>
    <property type="match status" value="1"/>
</dbReference>
<feature type="region of interest" description="Disordered" evidence="1">
    <location>
        <begin position="1"/>
        <end position="21"/>
    </location>
</feature>
<dbReference type="InterPro" id="IPR029016">
    <property type="entry name" value="GAF-like_dom_sf"/>
</dbReference>
<dbReference type="Gene3D" id="3.30.450.40">
    <property type="match status" value="1"/>
</dbReference>
<dbReference type="SUPFAM" id="SSF55781">
    <property type="entry name" value="GAF domain-like"/>
    <property type="match status" value="1"/>
</dbReference>
<protein>
    <recommendedName>
        <fullName evidence="2">GAF domain-containing protein</fullName>
    </recommendedName>
</protein>
<evidence type="ECO:0000313" key="3">
    <source>
        <dbReference type="EMBL" id="KAJ5066506.1"/>
    </source>
</evidence>
<evidence type="ECO:0000259" key="2">
    <source>
        <dbReference type="Pfam" id="PF13185"/>
    </source>
</evidence>
<dbReference type="Pfam" id="PF13185">
    <property type="entry name" value="GAF_2"/>
    <property type="match status" value="1"/>
</dbReference>
<proteinExistence type="predicted"/>
<accession>A0A9Q0R501</accession>
<name>A0A9Q0R501_ANAIG</name>
<dbReference type="AlphaFoldDB" id="A0A9Q0R501"/>
<dbReference type="EMBL" id="JAPDFW010000141">
    <property type="protein sequence ID" value="KAJ5066506.1"/>
    <property type="molecule type" value="Genomic_DNA"/>
</dbReference>
<dbReference type="Proteomes" id="UP001149090">
    <property type="component" value="Unassembled WGS sequence"/>
</dbReference>
<feature type="domain" description="GAF" evidence="2">
    <location>
        <begin position="159"/>
        <end position="303"/>
    </location>
</feature>
<reference evidence="3" key="1">
    <citation type="submission" date="2022-10" db="EMBL/GenBank/DDBJ databases">
        <title>Novel sulphate-reducing endosymbionts in the free-living metamonad Anaeramoeba.</title>
        <authorList>
            <person name="Jerlstrom-Hultqvist J."/>
            <person name="Cepicka I."/>
            <person name="Gallot-Lavallee L."/>
            <person name="Salas-Leiva D."/>
            <person name="Curtis B.A."/>
            <person name="Zahonova K."/>
            <person name="Pipaliya S."/>
            <person name="Dacks J."/>
            <person name="Roger A.J."/>
        </authorList>
    </citation>
    <scope>NUCLEOTIDE SEQUENCE</scope>
    <source>
        <strain evidence="3">BMAN</strain>
    </source>
</reference>
<evidence type="ECO:0000313" key="4">
    <source>
        <dbReference type="Proteomes" id="UP001149090"/>
    </source>
</evidence>
<comment type="caution">
    <text evidence="3">The sequence shown here is derived from an EMBL/GenBank/DDBJ whole genome shotgun (WGS) entry which is preliminary data.</text>
</comment>
<gene>
    <name evidence="3" type="ORF">M0811_13532</name>
</gene>
<keyword evidence="4" id="KW-1185">Reference proteome</keyword>
<dbReference type="InterPro" id="IPR003018">
    <property type="entry name" value="GAF"/>
</dbReference>